<reference evidence="2" key="1">
    <citation type="submission" date="2023-03" db="EMBL/GenBank/DDBJ databases">
        <title>Aeromonas caviae strain AC1520.</title>
        <authorList>
            <person name="Xie T."/>
            <person name="Zhang Q."/>
            <person name="Deng J."/>
            <person name="Li X."/>
        </authorList>
    </citation>
    <scope>NUCLEOTIDE SEQUENCE</scope>
    <source>
        <strain evidence="2">AC1520</strain>
        <plasmid evidence="2">pAC1520</plasmid>
    </source>
</reference>
<gene>
    <name evidence="2" type="ORF">P5S46_22160</name>
</gene>
<accession>A0AAJ5ZEL9</accession>
<evidence type="ECO:0000313" key="3">
    <source>
        <dbReference type="Proteomes" id="UP001218423"/>
    </source>
</evidence>
<feature type="region of interest" description="Disordered" evidence="1">
    <location>
        <begin position="84"/>
        <end position="134"/>
    </location>
</feature>
<dbReference type="AlphaFoldDB" id="A0AAJ5ZEL9"/>
<dbReference type="EMBL" id="CP120943">
    <property type="protein sequence ID" value="WFG00201.1"/>
    <property type="molecule type" value="Genomic_DNA"/>
</dbReference>
<protein>
    <submittedName>
        <fullName evidence="2">Uncharacterized protein</fullName>
    </submittedName>
</protein>
<evidence type="ECO:0000313" key="2">
    <source>
        <dbReference type="EMBL" id="WFG00201.1"/>
    </source>
</evidence>
<organism evidence="2 3">
    <name type="scientific">Aeromonas caviae</name>
    <name type="common">Aeromonas punctata</name>
    <dbReference type="NCBI Taxonomy" id="648"/>
    <lineage>
        <taxon>Bacteria</taxon>
        <taxon>Pseudomonadati</taxon>
        <taxon>Pseudomonadota</taxon>
        <taxon>Gammaproteobacteria</taxon>
        <taxon>Aeromonadales</taxon>
        <taxon>Aeromonadaceae</taxon>
        <taxon>Aeromonas</taxon>
    </lineage>
</organism>
<dbReference type="RefSeq" id="WP_277857183.1">
    <property type="nucleotide sequence ID" value="NZ_CP120943.1"/>
</dbReference>
<feature type="compositionally biased region" description="Polar residues" evidence="1">
    <location>
        <begin position="84"/>
        <end position="115"/>
    </location>
</feature>
<name>A0AAJ5ZEL9_AERCA</name>
<sequence length="380" mass="42217">MDVTSSAILDEYLSRMGINQALHPIIKPTLKPNPRAVEAVAAIMMLNSTLTHHDAIVALWGTFSSIGGVLLDPEMERGVRSLSDLYNSTPSSKSDAPETSSTRADIVARTSTNKRNLGDNHAGQKTPITPVIPPAINTPLFPTDDSEHDDLIDDLEHESSNATSLYPYMPPVTIDLHTELTMRRGLFRVMRNPTKPPALDKTVVHHLSLPIQKYYNVMTMSGSALNTELDLVNYLCVVHWFGRMNEEEFEQMVTKPRVMSMAEFYKPIPPDQLPPDCHNVGRIIASLERIKSVVLTFYASAEEAEGRTRATKAMIVNLSGTLKLEDGNIHMSPTRELRGLYRSTHRLLPVNRISLIQLSSQFSKLLAMWIVSQGNQGPPG</sequence>
<dbReference type="Proteomes" id="UP001218423">
    <property type="component" value="Plasmid pAC1520"/>
</dbReference>
<keyword evidence="2" id="KW-0614">Plasmid</keyword>
<geneLocation type="plasmid" evidence="2 3">
    <name>pAC1520</name>
</geneLocation>
<evidence type="ECO:0000256" key="1">
    <source>
        <dbReference type="SAM" id="MobiDB-lite"/>
    </source>
</evidence>
<proteinExistence type="predicted"/>